<name>A0AAJ4REL9_9BACT</name>
<dbReference type="RefSeq" id="WP_123352080.1">
    <property type="nucleotide sequence ID" value="NZ_CP027432.2"/>
</dbReference>
<dbReference type="Proteomes" id="UP000298805">
    <property type="component" value="Chromosome"/>
</dbReference>
<evidence type="ECO:0000256" key="1">
    <source>
        <dbReference type="SAM" id="Phobius"/>
    </source>
</evidence>
<keyword evidence="1" id="KW-0472">Membrane</keyword>
<protein>
    <submittedName>
        <fullName evidence="2">DUF58 domain-containing protein</fullName>
    </submittedName>
    <submittedName>
        <fullName evidence="3">Uncharacterized protein DUF58</fullName>
    </submittedName>
</protein>
<feature type="transmembrane region" description="Helical" evidence="1">
    <location>
        <begin position="42"/>
        <end position="63"/>
    </location>
</feature>
<evidence type="ECO:0000313" key="4">
    <source>
        <dbReference type="Proteomes" id="UP000272781"/>
    </source>
</evidence>
<reference evidence="5" key="1">
    <citation type="submission" date="2018-03" db="EMBL/GenBank/DDBJ databases">
        <title>A comparative analysis of the Nautiliaceae.</title>
        <authorList>
            <person name="Grosche A."/>
            <person name="Smedile F."/>
            <person name="Vetriani C."/>
        </authorList>
    </citation>
    <scope>NUCLEOTIDE SEQUENCE [LARGE SCALE GENOMIC DNA]</scope>
    <source>
        <strain evidence="5">TB6</strain>
    </source>
</reference>
<gene>
    <name evidence="2" type="ORF">C6V80_03790</name>
    <name evidence="3" type="ORF">EDC58_0669</name>
</gene>
<proteinExistence type="predicted"/>
<reference evidence="2" key="3">
    <citation type="submission" date="2019-06" db="EMBL/GenBank/DDBJ databases">
        <title>A comparative analysis of the Nautiliaceae.</title>
        <authorList>
            <person name="Grosche A."/>
            <person name="Smedile F."/>
            <person name="Vetriani C."/>
        </authorList>
    </citation>
    <scope>NUCLEOTIDE SEQUENCE</scope>
    <source>
        <strain evidence="2">TB6</strain>
    </source>
</reference>
<keyword evidence="5" id="KW-1185">Reference proteome</keyword>
<evidence type="ECO:0000313" key="5">
    <source>
        <dbReference type="Proteomes" id="UP000298805"/>
    </source>
</evidence>
<dbReference type="EMBL" id="RJVK01000001">
    <property type="protein sequence ID" value="ROR41184.1"/>
    <property type="molecule type" value="Genomic_DNA"/>
</dbReference>
<dbReference type="PANTHER" id="PTHR34351:SF1">
    <property type="entry name" value="SLR1927 PROTEIN"/>
    <property type="match status" value="1"/>
</dbReference>
<organism evidence="3 4">
    <name type="scientific">Caminibacter pacificus</name>
    <dbReference type="NCBI Taxonomy" id="1424653"/>
    <lineage>
        <taxon>Bacteria</taxon>
        <taxon>Pseudomonadati</taxon>
        <taxon>Campylobacterota</taxon>
        <taxon>Epsilonproteobacteria</taxon>
        <taxon>Nautiliales</taxon>
        <taxon>Nautiliaceae</taxon>
        <taxon>Caminibacter</taxon>
    </lineage>
</organism>
<evidence type="ECO:0000313" key="2">
    <source>
        <dbReference type="EMBL" id="QCI28105.1"/>
    </source>
</evidence>
<dbReference type="EMBL" id="CP027432">
    <property type="protein sequence ID" value="QCI28105.1"/>
    <property type="molecule type" value="Genomic_DNA"/>
</dbReference>
<feature type="transmembrane region" description="Helical" evidence="1">
    <location>
        <begin position="20"/>
        <end position="36"/>
    </location>
</feature>
<keyword evidence="1" id="KW-0812">Transmembrane</keyword>
<dbReference type="Proteomes" id="UP000272781">
    <property type="component" value="Unassembled WGS sequence"/>
</dbReference>
<evidence type="ECO:0000313" key="3">
    <source>
        <dbReference type="EMBL" id="ROR41184.1"/>
    </source>
</evidence>
<keyword evidence="1" id="KW-1133">Transmembrane helix</keyword>
<dbReference type="PANTHER" id="PTHR34351">
    <property type="entry name" value="SLR1927 PROTEIN-RELATED"/>
    <property type="match status" value="1"/>
</dbReference>
<sequence>MRIKKLFDSTIRVKKHTKFYVALFLIALFFIAGFVHNNNIAYIAMFFIFSILFVSMIMGRVYIKKAEVFIPDIKIFANKEANITFSSPYLVDIAPKKIKFSKRGYQEGEFFIKSDYPIGIATFYKKVKKRFLVYPELKGVSLKEYFGKGEDFEKLKEYEGESMKYIHWPSVAKGDIKAKKFSSGENKKSVFYYDSINGDKEMKISQLALWAYEAFRDNIEFQIVLPSVIIDSKEGFDEVFKKLALY</sequence>
<accession>A0AAJ4REL9</accession>
<dbReference type="AlphaFoldDB" id="A0AAJ4REL9"/>
<reference evidence="3 4" key="2">
    <citation type="submission" date="2018-11" db="EMBL/GenBank/DDBJ databases">
        <title>Genomic Encyclopedia of Type Strains, Phase IV (KMG-IV): sequencing the most valuable type-strain genomes for metagenomic binning, comparative biology and taxonomic classification.</title>
        <authorList>
            <person name="Goeker M."/>
        </authorList>
    </citation>
    <scope>NUCLEOTIDE SEQUENCE [LARGE SCALE GENOMIC DNA]</scope>
    <source>
        <strain evidence="3 4">DSM 27783</strain>
    </source>
</reference>